<dbReference type="EMBL" id="CP048877">
    <property type="protein sequence ID" value="QIJ72423.1"/>
    <property type="molecule type" value="Genomic_DNA"/>
</dbReference>
<dbReference type="HAMAP" id="MF_00514">
    <property type="entry name" value="Ribosomal_bL35"/>
    <property type="match status" value="1"/>
</dbReference>
<evidence type="ECO:0000256" key="2">
    <source>
        <dbReference type="ARBA" id="ARBA00022980"/>
    </source>
</evidence>
<gene>
    <name evidence="5 7" type="primary">rpmI</name>
    <name evidence="7" type="ORF">G4V39_09135</name>
</gene>
<comment type="similarity">
    <text evidence="1 5 6">Belongs to the bacterial ribosomal protein bL35 family.</text>
</comment>
<dbReference type="PROSITE" id="PS00936">
    <property type="entry name" value="RIBOSOMAL_L35"/>
    <property type="match status" value="1"/>
</dbReference>
<keyword evidence="8" id="KW-1185">Reference proteome</keyword>
<accession>A0A6G7PYE3</accession>
<dbReference type="PANTHER" id="PTHR33343">
    <property type="entry name" value="54S RIBOSOMAL PROTEIN BL35M"/>
    <property type="match status" value="1"/>
</dbReference>
<dbReference type="InterPro" id="IPR037229">
    <property type="entry name" value="Ribosomal_bL35_sf"/>
</dbReference>
<evidence type="ECO:0000313" key="8">
    <source>
        <dbReference type="Proteomes" id="UP000502179"/>
    </source>
</evidence>
<dbReference type="Gene3D" id="4.10.410.60">
    <property type="match status" value="1"/>
</dbReference>
<dbReference type="GO" id="GO:0022625">
    <property type="term" value="C:cytosolic large ribosomal subunit"/>
    <property type="evidence" value="ECO:0007669"/>
    <property type="project" value="TreeGrafter"/>
</dbReference>
<protein>
    <recommendedName>
        <fullName evidence="4 5">Large ribosomal subunit protein bL35</fullName>
    </recommendedName>
</protein>
<name>A0A6G7PYE3_9BACT</name>
<evidence type="ECO:0000256" key="4">
    <source>
        <dbReference type="ARBA" id="ARBA00071664"/>
    </source>
</evidence>
<dbReference type="KEGG" id="tav:G4V39_09135"/>
<dbReference type="NCBIfam" id="TIGR00001">
    <property type="entry name" value="rpmI_bact"/>
    <property type="match status" value="1"/>
</dbReference>
<dbReference type="GO" id="GO:0006412">
    <property type="term" value="P:translation"/>
    <property type="evidence" value="ECO:0007669"/>
    <property type="project" value="UniProtKB-UniRule"/>
</dbReference>
<dbReference type="SUPFAM" id="SSF143034">
    <property type="entry name" value="L35p-like"/>
    <property type="match status" value="1"/>
</dbReference>
<dbReference type="AlphaFoldDB" id="A0A6G7PYE3"/>
<dbReference type="InterPro" id="IPR021137">
    <property type="entry name" value="Ribosomal_bL35-like"/>
</dbReference>
<dbReference type="RefSeq" id="WP_166032640.1">
    <property type="nucleotide sequence ID" value="NZ_CP048877.1"/>
</dbReference>
<reference evidence="7 8" key="1">
    <citation type="submission" date="2020-02" db="EMBL/GenBank/DDBJ databases">
        <title>Genome analysis of Thermosulfuriphilus ammonigenes ST65T, an anaerobic thermophilic chemolithoautotrophic bacterium isolated from a deep-sea hydrothermal vent.</title>
        <authorList>
            <person name="Slobodkina G."/>
            <person name="Allioux M."/>
            <person name="Merkel A."/>
            <person name="Alain K."/>
            <person name="Jebbar M."/>
            <person name="Slobodkin A."/>
        </authorList>
    </citation>
    <scope>NUCLEOTIDE SEQUENCE [LARGE SCALE GENOMIC DNA]</scope>
    <source>
        <strain evidence="7 8">ST65</strain>
    </source>
</reference>
<dbReference type="InterPro" id="IPR018265">
    <property type="entry name" value="Ribosomal_bL35_CS"/>
</dbReference>
<sequence>MAKNKIKTKRAAAKRFKVSGTGKIIHFRAGKSHLLRKKNRKRKRRLLRDAVVDKSHERSIQVLIPYKF</sequence>
<evidence type="ECO:0000256" key="6">
    <source>
        <dbReference type="RuleBase" id="RU000568"/>
    </source>
</evidence>
<dbReference type="PRINTS" id="PR00064">
    <property type="entry name" value="RIBOSOMALL35"/>
</dbReference>
<dbReference type="PANTHER" id="PTHR33343:SF1">
    <property type="entry name" value="LARGE RIBOSOMAL SUBUNIT PROTEIN BL35M"/>
    <property type="match status" value="1"/>
</dbReference>
<keyword evidence="3 5" id="KW-0687">Ribonucleoprotein</keyword>
<evidence type="ECO:0000256" key="5">
    <source>
        <dbReference type="HAMAP-Rule" id="MF_00514"/>
    </source>
</evidence>
<evidence type="ECO:0000256" key="1">
    <source>
        <dbReference type="ARBA" id="ARBA00006598"/>
    </source>
</evidence>
<dbReference type="Pfam" id="PF01632">
    <property type="entry name" value="Ribosomal_L35p"/>
    <property type="match status" value="1"/>
</dbReference>
<dbReference type="Proteomes" id="UP000502179">
    <property type="component" value="Chromosome"/>
</dbReference>
<proteinExistence type="inferred from homology"/>
<dbReference type="InterPro" id="IPR001706">
    <property type="entry name" value="Ribosomal_bL35"/>
</dbReference>
<dbReference type="FunFam" id="4.10.410.60:FF:000001">
    <property type="entry name" value="50S ribosomal protein L35"/>
    <property type="match status" value="1"/>
</dbReference>
<evidence type="ECO:0000256" key="3">
    <source>
        <dbReference type="ARBA" id="ARBA00023274"/>
    </source>
</evidence>
<evidence type="ECO:0000313" key="7">
    <source>
        <dbReference type="EMBL" id="QIJ72423.1"/>
    </source>
</evidence>
<dbReference type="GO" id="GO:0003735">
    <property type="term" value="F:structural constituent of ribosome"/>
    <property type="evidence" value="ECO:0007669"/>
    <property type="project" value="InterPro"/>
</dbReference>
<keyword evidence="2 5" id="KW-0689">Ribosomal protein</keyword>
<organism evidence="7 8">
    <name type="scientific">Thermosulfuriphilus ammonigenes</name>
    <dbReference type="NCBI Taxonomy" id="1936021"/>
    <lineage>
        <taxon>Bacteria</taxon>
        <taxon>Pseudomonadati</taxon>
        <taxon>Thermodesulfobacteriota</taxon>
        <taxon>Thermodesulfobacteria</taxon>
        <taxon>Thermodesulfobacteriales</taxon>
        <taxon>Thermodesulfobacteriaceae</taxon>
        <taxon>Thermosulfuriphilus</taxon>
    </lineage>
</organism>